<dbReference type="EMBL" id="LAZR01039866">
    <property type="protein sequence ID" value="KKL15935.1"/>
    <property type="molecule type" value="Genomic_DNA"/>
</dbReference>
<gene>
    <name evidence="1" type="ORF">LCGC14_2500630</name>
</gene>
<proteinExistence type="predicted"/>
<evidence type="ECO:0000313" key="1">
    <source>
        <dbReference type="EMBL" id="KKL15935.1"/>
    </source>
</evidence>
<feature type="non-terminal residue" evidence="1">
    <location>
        <position position="1"/>
    </location>
</feature>
<reference evidence="1" key="1">
    <citation type="journal article" date="2015" name="Nature">
        <title>Complex archaea that bridge the gap between prokaryotes and eukaryotes.</title>
        <authorList>
            <person name="Spang A."/>
            <person name="Saw J.H."/>
            <person name="Jorgensen S.L."/>
            <person name="Zaremba-Niedzwiedzka K."/>
            <person name="Martijn J."/>
            <person name="Lind A.E."/>
            <person name="van Eijk R."/>
            <person name="Schleper C."/>
            <person name="Guy L."/>
            <person name="Ettema T.J."/>
        </authorList>
    </citation>
    <scope>NUCLEOTIDE SEQUENCE</scope>
</reference>
<organism evidence="1">
    <name type="scientific">marine sediment metagenome</name>
    <dbReference type="NCBI Taxonomy" id="412755"/>
    <lineage>
        <taxon>unclassified sequences</taxon>
        <taxon>metagenomes</taxon>
        <taxon>ecological metagenomes</taxon>
    </lineage>
</organism>
<dbReference type="AlphaFoldDB" id="A0A0F9B2Q1"/>
<protein>
    <submittedName>
        <fullName evidence="1">Uncharacterized protein</fullName>
    </submittedName>
</protein>
<sequence>IKVVELMYWKHPEKGAGRYIRKDDLGRYHIRSPWFDIEEGARSPQEVAQEILAEDVESGDTVFTILNIEKHMQVNVCEPKAKFNIILKRDIPESKVAQFIQRRSIDAVDIRKAKDGKLNWWGPLILGRPDQTKQYIFGIDTSKGQGASESVISIKCKETGRKTGRWSGANSPPYEFARIVIAVALWVGGANPRRLPFLKWEENGPGWDLGRCIVKIFHYPYYYTPEKPGMIGTGMPKKQRKYGWHNSRQTKMELLDLYNRKLAHGGYINHDKKALEQCKLYIHYPGGGLGPAEMVFESASARLLHGDIVMADALTLEDDRIPKVRHKGTVAPVGSFAYRKQQKIKKKTKSKSWRKQFSFA</sequence>
<comment type="caution">
    <text evidence="1">The sequence shown here is derived from an EMBL/GenBank/DDBJ whole genome shotgun (WGS) entry which is preliminary data.</text>
</comment>
<name>A0A0F9B2Q1_9ZZZZ</name>
<accession>A0A0F9B2Q1</accession>
<dbReference type="Gene3D" id="3.30.420.240">
    <property type="match status" value="1"/>
</dbReference>